<reference evidence="1 2" key="1">
    <citation type="submission" date="2020-04" db="EMBL/GenBank/DDBJ databases">
        <authorList>
            <person name="De Canck E."/>
        </authorList>
    </citation>
    <scope>NUCLEOTIDE SEQUENCE [LARGE SCALE GENOMIC DNA]</scope>
    <source>
        <strain evidence="1 2">LMG 26690</strain>
    </source>
</reference>
<dbReference type="InterPro" id="IPR021239">
    <property type="entry name" value="DUF2625"/>
</dbReference>
<gene>
    <name evidence="1" type="ORF">LMG26690_00313</name>
</gene>
<keyword evidence="2" id="KW-1185">Reference proteome</keyword>
<evidence type="ECO:0008006" key="3">
    <source>
        <dbReference type="Google" id="ProtNLM"/>
    </source>
</evidence>
<accession>A0A6S6Z1Y1</accession>
<dbReference type="Pfam" id="PF10946">
    <property type="entry name" value="DUF2625"/>
    <property type="match status" value="1"/>
</dbReference>
<evidence type="ECO:0000313" key="2">
    <source>
        <dbReference type="Proteomes" id="UP000494214"/>
    </source>
</evidence>
<dbReference type="NCBIfam" id="NF008498">
    <property type="entry name" value="PRK11408.1-5"/>
    <property type="match status" value="1"/>
</dbReference>
<sequence length="262" mass="27840">MRLGAGRVARGTLGGNPARIVALIGGGAVGPSGRLRLACQIGLNRSASRPMRPLNELINETEPALPLVHDWIAGAAIQCEILPPSPRNDDVLLALQVTTRSPMGAIAHGTGGLLLDGGWLRVLGSGHPRLPRHLAGWNAGRADGFLLVADDAAGGFFALNGGALGDDPGMLYYRAPDNLQWEALELGYSDFLQAMLAGRIEDFYAALRWPEWQADVKALGPDQCFSFYPFLWTQEGSPAASSRKAVDVAEHYALTLGVDVGH</sequence>
<organism evidence="1 2">
    <name type="scientific">Achromobacter animicus</name>
    <dbReference type="NCBI Taxonomy" id="1389935"/>
    <lineage>
        <taxon>Bacteria</taxon>
        <taxon>Pseudomonadati</taxon>
        <taxon>Pseudomonadota</taxon>
        <taxon>Betaproteobacteria</taxon>
        <taxon>Burkholderiales</taxon>
        <taxon>Alcaligenaceae</taxon>
        <taxon>Achromobacter</taxon>
    </lineage>
</organism>
<proteinExistence type="predicted"/>
<name>A0A6S6Z1Y1_9BURK</name>
<dbReference type="Proteomes" id="UP000494214">
    <property type="component" value="Unassembled WGS sequence"/>
</dbReference>
<evidence type="ECO:0000313" key="1">
    <source>
        <dbReference type="EMBL" id="CAB3656149.1"/>
    </source>
</evidence>
<dbReference type="EMBL" id="CADIJM010000001">
    <property type="protein sequence ID" value="CAB3656149.1"/>
    <property type="molecule type" value="Genomic_DNA"/>
</dbReference>
<protein>
    <recommendedName>
        <fullName evidence="3">DUF2625 domain-containing protein</fullName>
    </recommendedName>
</protein>
<dbReference type="AlphaFoldDB" id="A0A6S6Z1Y1"/>